<keyword evidence="5 7" id="KW-0378">Hydrolase</keyword>
<keyword evidence="6 7" id="KW-0694">RNA-binding</keyword>
<dbReference type="PANTHER" id="PTHR33992">
    <property type="entry name" value="RIBONUCLEASE P PROTEIN COMPONENT"/>
    <property type="match status" value="1"/>
</dbReference>
<protein>
    <recommendedName>
        <fullName evidence="7 8">Ribonuclease P protein component</fullName>
        <shortName evidence="7">RNase P protein</shortName>
        <shortName evidence="7">RNaseP protein</shortName>
        <ecNumber evidence="7 8">3.1.26.5</ecNumber>
    </recommendedName>
    <alternativeName>
        <fullName evidence="7">Protein C5</fullName>
    </alternativeName>
</protein>
<accession>A0A1W2CNR9</accession>
<comment type="subunit">
    <text evidence="7">Consists of a catalytic RNA component (M1 or rnpB) and a protein subunit.</text>
</comment>
<proteinExistence type="inferred from homology"/>
<evidence type="ECO:0000256" key="3">
    <source>
        <dbReference type="ARBA" id="ARBA00022722"/>
    </source>
</evidence>
<evidence type="ECO:0000256" key="1">
    <source>
        <dbReference type="ARBA" id="ARBA00002663"/>
    </source>
</evidence>
<dbReference type="HAMAP" id="MF_00227">
    <property type="entry name" value="RNase_P"/>
    <property type="match status" value="1"/>
</dbReference>
<dbReference type="EC" id="3.1.26.5" evidence="7 8"/>
<evidence type="ECO:0000313" key="10">
    <source>
        <dbReference type="Proteomes" id="UP000192656"/>
    </source>
</evidence>
<dbReference type="Proteomes" id="UP000192656">
    <property type="component" value="Unassembled WGS sequence"/>
</dbReference>
<comment type="catalytic activity">
    <reaction evidence="7">
        <text>Endonucleolytic cleavage of RNA, removing 5'-extranucleotides from tRNA precursor.</text>
        <dbReference type="EC" id="3.1.26.5"/>
    </reaction>
</comment>
<evidence type="ECO:0000256" key="4">
    <source>
        <dbReference type="ARBA" id="ARBA00022759"/>
    </source>
</evidence>
<dbReference type="EMBL" id="FWXR01000010">
    <property type="protein sequence ID" value="SMC86666.1"/>
    <property type="molecule type" value="Genomic_DNA"/>
</dbReference>
<dbReference type="InterPro" id="IPR014721">
    <property type="entry name" value="Ribsml_uS5_D2-typ_fold_subgr"/>
</dbReference>
<evidence type="ECO:0000256" key="2">
    <source>
        <dbReference type="ARBA" id="ARBA00022694"/>
    </source>
</evidence>
<evidence type="ECO:0000256" key="5">
    <source>
        <dbReference type="ARBA" id="ARBA00022801"/>
    </source>
</evidence>
<keyword evidence="4 7" id="KW-0255">Endonuclease</keyword>
<dbReference type="GO" id="GO:0042781">
    <property type="term" value="F:3'-tRNA processing endoribonuclease activity"/>
    <property type="evidence" value="ECO:0007669"/>
    <property type="project" value="TreeGrafter"/>
</dbReference>
<dbReference type="AlphaFoldDB" id="A0A1W2CNR9"/>
<keyword evidence="3 7" id="KW-0540">Nuclease</keyword>
<dbReference type="PANTHER" id="PTHR33992:SF1">
    <property type="entry name" value="RIBONUCLEASE P PROTEIN COMPONENT"/>
    <property type="match status" value="1"/>
</dbReference>
<dbReference type="InterPro" id="IPR000100">
    <property type="entry name" value="RNase_P"/>
</dbReference>
<reference evidence="9 10" key="1">
    <citation type="submission" date="2017-04" db="EMBL/GenBank/DDBJ databases">
        <authorList>
            <person name="Afonso C.L."/>
            <person name="Miller P.J."/>
            <person name="Scott M.A."/>
            <person name="Spackman E."/>
            <person name="Goraichik I."/>
            <person name="Dimitrov K.M."/>
            <person name="Suarez D.L."/>
            <person name="Swayne D.E."/>
        </authorList>
    </citation>
    <scope>NUCLEOTIDE SEQUENCE [LARGE SCALE GENOMIC DNA]</scope>
    <source>
        <strain evidence="9 10">CGMCC 1.10972</strain>
    </source>
</reference>
<dbReference type="GO" id="GO:0000049">
    <property type="term" value="F:tRNA binding"/>
    <property type="evidence" value="ECO:0007669"/>
    <property type="project" value="UniProtKB-UniRule"/>
</dbReference>
<dbReference type="InterPro" id="IPR020568">
    <property type="entry name" value="Ribosomal_Su5_D2-typ_SF"/>
</dbReference>
<dbReference type="GO" id="GO:0004526">
    <property type="term" value="F:ribonuclease P activity"/>
    <property type="evidence" value="ECO:0007669"/>
    <property type="project" value="UniProtKB-UniRule"/>
</dbReference>
<comment type="function">
    <text evidence="1 7">RNaseP catalyzes the removal of the 5'-leader sequence from pre-tRNA to produce the mature 5'-terminus. It can also cleave other RNA substrates such as 4.5S RNA. The protein component plays an auxiliary but essential role in vivo by binding to the 5'-leader sequence and broadening the substrate specificity of the ribozyme.</text>
</comment>
<keyword evidence="10" id="KW-1185">Reference proteome</keyword>
<name>A0A1W2CNR9_9HYPH</name>
<evidence type="ECO:0000256" key="7">
    <source>
        <dbReference type="HAMAP-Rule" id="MF_00227"/>
    </source>
</evidence>
<dbReference type="STRING" id="937218.SAMN06297251_110135"/>
<comment type="similarity">
    <text evidence="7">Belongs to the RnpA family.</text>
</comment>
<dbReference type="Gene3D" id="3.30.230.10">
    <property type="match status" value="1"/>
</dbReference>
<dbReference type="Pfam" id="PF00825">
    <property type="entry name" value="Ribonuclease_P"/>
    <property type="match status" value="1"/>
</dbReference>
<dbReference type="GO" id="GO:0001682">
    <property type="term" value="P:tRNA 5'-leader removal"/>
    <property type="evidence" value="ECO:0007669"/>
    <property type="project" value="UniProtKB-UniRule"/>
</dbReference>
<evidence type="ECO:0000313" key="9">
    <source>
        <dbReference type="EMBL" id="SMC86666.1"/>
    </source>
</evidence>
<dbReference type="SUPFAM" id="SSF54211">
    <property type="entry name" value="Ribosomal protein S5 domain 2-like"/>
    <property type="match status" value="1"/>
</dbReference>
<evidence type="ECO:0000256" key="6">
    <source>
        <dbReference type="ARBA" id="ARBA00022884"/>
    </source>
</evidence>
<dbReference type="InterPro" id="IPR020539">
    <property type="entry name" value="RNase_P_CS"/>
</dbReference>
<dbReference type="NCBIfam" id="TIGR00188">
    <property type="entry name" value="rnpA"/>
    <property type="match status" value="1"/>
</dbReference>
<dbReference type="PROSITE" id="PS00648">
    <property type="entry name" value="RIBONUCLEASE_P"/>
    <property type="match status" value="1"/>
</dbReference>
<dbReference type="GO" id="GO:0030677">
    <property type="term" value="C:ribonuclease P complex"/>
    <property type="evidence" value="ECO:0007669"/>
    <property type="project" value="TreeGrafter"/>
</dbReference>
<organism evidence="9 10">
    <name type="scientific">Fulvimarina manganoxydans</name>
    <dbReference type="NCBI Taxonomy" id="937218"/>
    <lineage>
        <taxon>Bacteria</taxon>
        <taxon>Pseudomonadati</taxon>
        <taxon>Pseudomonadota</taxon>
        <taxon>Alphaproteobacteria</taxon>
        <taxon>Hyphomicrobiales</taxon>
        <taxon>Aurantimonadaceae</taxon>
        <taxon>Fulvimarina</taxon>
    </lineage>
</organism>
<gene>
    <name evidence="7" type="primary">rnpA</name>
    <name evidence="9" type="ORF">SAMN06297251_110135</name>
</gene>
<evidence type="ECO:0000256" key="8">
    <source>
        <dbReference type="NCBIfam" id="TIGR00188"/>
    </source>
</evidence>
<keyword evidence="2 7" id="KW-0819">tRNA processing</keyword>
<sequence>MSVERMTKRSEFLAARRGRRLNGPYFFVETRERGDDAPPRLGLTVTKKVGKAVLRNRIRRRLREAVRVGAAEAMAKGVDYVVVARADVADLPFGELVNELSRRFSRLAAQSGDGQGRRRQSGA</sequence>